<comment type="caution">
    <text evidence="3">The sequence shown here is derived from an EMBL/GenBank/DDBJ whole genome shotgun (WGS) entry which is preliminary data.</text>
</comment>
<feature type="domain" description="DUF5641" evidence="2">
    <location>
        <begin position="690"/>
        <end position="777"/>
    </location>
</feature>
<feature type="coiled-coil region" evidence="1">
    <location>
        <begin position="168"/>
        <end position="195"/>
    </location>
</feature>
<dbReference type="InterPro" id="IPR008042">
    <property type="entry name" value="Retrotrans_Pao"/>
</dbReference>
<proteinExistence type="predicted"/>
<keyword evidence="4" id="KW-1185">Reference proteome</keyword>
<dbReference type="Pfam" id="PF05380">
    <property type="entry name" value="Peptidase_A17"/>
    <property type="match status" value="1"/>
</dbReference>
<dbReference type="EMBL" id="JABXBU010002230">
    <property type="protein sequence ID" value="KAF8766344.1"/>
    <property type="molecule type" value="Genomic_DNA"/>
</dbReference>
<name>A0A8T0E4A7_ARGBR</name>
<organism evidence="3 4">
    <name type="scientific">Argiope bruennichi</name>
    <name type="common">Wasp spider</name>
    <name type="synonym">Aranea bruennichi</name>
    <dbReference type="NCBI Taxonomy" id="94029"/>
    <lineage>
        <taxon>Eukaryota</taxon>
        <taxon>Metazoa</taxon>
        <taxon>Ecdysozoa</taxon>
        <taxon>Arthropoda</taxon>
        <taxon>Chelicerata</taxon>
        <taxon>Arachnida</taxon>
        <taxon>Araneae</taxon>
        <taxon>Araneomorphae</taxon>
        <taxon>Entelegynae</taxon>
        <taxon>Araneoidea</taxon>
        <taxon>Araneidae</taxon>
        <taxon>Argiope</taxon>
    </lineage>
</organism>
<accession>A0A8T0E4A7</accession>
<reference evidence="3" key="1">
    <citation type="journal article" date="2020" name="bioRxiv">
        <title>Chromosome-level reference genome of the European wasp spider Argiope bruennichi: a resource for studies on range expansion and evolutionary adaptation.</title>
        <authorList>
            <person name="Sheffer M.M."/>
            <person name="Hoppe A."/>
            <person name="Krehenwinkel H."/>
            <person name="Uhl G."/>
            <person name="Kuss A.W."/>
            <person name="Jensen L."/>
            <person name="Jensen C."/>
            <person name="Gillespie R.G."/>
            <person name="Hoff K.J."/>
            <person name="Prost S."/>
        </authorList>
    </citation>
    <scope>NUCLEOTIDE SEQUENCE</scope>
</reference>
<keyword evidence="1" id="KW-0175">Coiled coil</keyword>
<evidence type="ECO:0000259" key="2">
    <source>
        <dbReference type="Pfam" id="PF18701"/>
    </source>
</evidence>
<sequence length="799" mass="90593">MEEAEAFIEHSTEIMMSAKFDLRGWRFNEDKSTFHLTGEESPAHEGNVSVLGLEWNPKDDTLRCAYKHGFFNAIPLTKRSTLSSANQPFDPLGILSPVTLRFKILMQDCWSAKLSWDAELSDELAKKILKLERDLNYVDNLTIPRRLVINLKERNNLSFHIFCDASQLANASKEIERIEERIENAVENADSSDALFNVLKTKVNTYEQKLENSFSNLDVNDNEEKLEKYLEIQDVLFECAVLLENTKLKNKTESQAVNSNAKIQASKKLPKLELNRHHTLLHKYNVNLPTETDSNPDVVAVSNRLQFETNQQNSSVLLSTALIKVEDHTGKFIECRALIDNASQLSLISKKLADQLKLPLKNTNHKLTGINGISAETSLHSCQIEFTPHFSSKSFNLIALVVNKVTPPLPNFDIQIQHWPHLDNLILSDPNFYISQQIDILLGADIYALLLDGLPIFGPSGTPTAISTKLGYILTRKIYTSQRPDSIVHSTLYDQSIEKIPPNVDDLLAGADTEEEAKATITKIQNLMKSGGFSLRKWSSSHKIILKDLDKSFLATESIHSLCDEEVKQWVLGIFWNLLTDSIQVRIADGGNLSDWYHIPGKLNPADCATRGLFPEQLKDASYWWNGPDWIKQEFHPLVPSLEVLTTNLDEPDSVPEPTSINADRNPLNDVLLKFSSYTKLIRVFAWMENLLQLKHQFWNRWTRDVLHHLHVRRKWHQHRPPLSVDLVLIQTDNMPPLSWPLARILEIIPGTDGIPRVALLCTPSGPAKRAINRFIALPVPTCHAPEDGDSPERQQMAQ</sequence>
<dbReference type="Proteomes" id="UP000807504">
    <property type="component" value="Unassembled WGS sequence"/>
</dbReference>
<dbReference type="Gene3D" id="2.40.70.10">
    <property type="entry name" value="Acid Proteases"/>
    <property type="match status" value="1"/>
</dbReference>
<evidence type="ECO:0000313" key="4">
    <source>
        <dbReference type="Proteomes" id="UP000807504"/>
    </source>
</evidence>
<dbReference type="AlphaFoldDB" id="A0A8T0E4A7"/>
<evidence type="ECO:0000256" key="1">
    <source>
        <dbReference type="SAM" id="Coils"/>
    </source>
</evidence>
<dbReference type="CDD" id="cd00303">
    <property type="entry name" value="retropepsin_like"/>
    <property type="match status" value="1"/>
</dbReference>
<reference evidence="3" key="2">
    <citation type="submission" date="2020-06" db="EMBL/GenBank/DDBJ databases">
        <authorList>
            <person name="Sheffer M."/>
        </authorList>
    </citation>
    <scope>NUCLEOTIDE SEQUENCE</scope>
</reference>
<dbReference type="PANTHER" id="PTHR47331">
    <property type="entry name" value="PHD-TYPE DOMAIN-CONTAINING PROTEIN"/>
    <property type="match status" value="1"/>
</dbReference>
<evidence type="ECO:0000313" key="3">
    <source>
        <dbReference type="EMBL" id="KAF8766344.1"/>
    </source>
</evidence>
<protein>
    <recommendedName>
        <fullName evidence="2">DUF5641 domain-containing protein</fullName>
    </recommendedName>
</protein>
<gene>
    <name evidence="3" type="ORF">HNY73_019417</name>
</gene>
<dbReference type="Pfam" id="PF18701">
    <property type="entry name" value="DUF5641"/>
    <property type="match status" value="1"/>
</dbReference>
<dbReference type="InterPro" id="IPR040676">
    <property type="entry name" value="DUF5641"/>
</dbReference>
<dbReference type="InterPro" id="IPR021109">
    <property type="entry name" value="Peptidase_aspartic_dom_sf"/>
</dbReference>